<evidence type="ECO:0000256" key="7">
    <source>
        <dbReference type="ARBA" id="ARBA00022989"/>
    </source>
</evidence>
<dbReference type="Pfam" id="PF09439">
    <property type="entry name" value="SRPRB"/>
    <property type="match status" value="1"/>
</dbReference>
<evidence type="ECO:0000256" key="8">
    <source>
        <dbReference type="ARBA" id="ARBA00023134"/>
    </source>
</evidence>
<evidence type="ECO:0000256" key="3">
    <source>
        <dbReference type="ARBA" id="ARBA00020256"/>
    </source>
</evidence>
<evidence type="ECO:0000256" key="1">
    <source>
        <dbReference type="ARBA" id="ARBA00004389"/>
    </source>
</evidence>
<name>A0AA39XC14_9PEZI</name>
<reference evidence="11" key="1">
    <citation type="submission" date="2023-06" db="EMBL/GenBank/DDBJ databases">
        <title>Genome-scale phylogeny and comparative genomics of the fungal order Sordariales.</title>
        <authorList>
            <consortium name="Lawrence Berkeley National Laboratory"/>
            <person name="Hensen N."/>
            <person name="Bonometti L."/>
            <person name="Westerberg I."/>
            <person name="Brannstrom I.O."/>
            <person name="Guillou S."/>
            <person name="Cros-Aarteil S."/>
            <person name="Calhoun S."/>
            <person name="Haridas S."/>
            <person name="Kuo A."/>
            <person name="Mondo S."/>
            <person name="Pangilinan J."/>
            <person name="Riley R."/>
            <person name="LaButti K."/>
            <person name="Andreopoulos B."/>
            <person name="Lipzen A."/>
            <person name="Chen C."/>
            <person name="Yanf M."/>
            <person name="Daum C."/>
            <person name="Ng V."/>
            <person name="Clum A."/>
            <person name="Steindorff A."/>
            <person name="Ohm R."/>
            <person name="Martin F."/>
            <person name="Silar P."/>
            <person name="Natvig D."/>
            <person name="Lalanne C."/>
            <person name="Gautier V."/>
            <person name="Ament-velasquez S.L."/>
            <person name="Kruys A."/>
            <person name="Hutchinson M.I."/>
            <person name="Powell A.J."/>
            <person name="Barry K."/>
            <person name="Miller A.N."/>
            <person name="Grigoriev I.V."/>
            <person name="Debuchy R."/>
            <person name="Gladieux P."/>
            <person name="Thoren M.H."/>
            <person name="Johannesson H."/>
        </authorList>
    </citation>
    <scope>NUCLEOTIDE SEQUENCE</scope>
    <source>
        <strain evidence="11">SMH3391-2</strain>
    </source>
</reference>
<dbReference type="InterPro" id="IPR019009">
    <property type="entry name" value="SRP_receptor_beta_su"/>
</dbReference>
<dbReference type="Gene3D" id="3.40.50.300">
    <property type="entry name" value="P-loop containing nucleotide triphosphate hydrolases"/>
    <property type="match status" value="1"/>
</dbReference>
<dbReference type="GO" id="GO:0005525">
    <property type="term" value="F:GTP binding"/>
    <property type="evidence" value="ECO:0007669"/>
    <property type="project" value="UniProtKB-KW"/>
</dbReference>
<dbReference type="EMBL" id="JAULSR010000002">
    <property type="protein sequence ID" value="KAK0630896.1"/>
    <property type="molecule type" value="Genomic_DNA"/>
</dbReference>
<keyword evidence="5" id="KW-0547">Nucleotide-binding</keyword>
<sequence>MAIVFVVDAAALADGDALPATAEYLYEVLLSLQRRHASAKGSKPPPPVPVLVAANKLDLFTALPATLVRSNLEAELGRIRKTRSKGLLDSGVGEDDVGAGGEENDDWLGEYGSEKFTFRQMLEFDIEVDVLGGNVVGDGPGADKWWTWIAEKI</sequence>
<keyword evidence="8" id="KW-0342">GTP-binding</keyword>
<proteinExistence type="inferred from homology"/>
<dbReference type="AlphaFoldDB" id="A0AA39XC14"/>
<keyword evidence="6" id="KW-0256">Endoplasmic reticulum</keyword>
<evidence type="ECO:0000256" key="2">
    <source>
        <dbReference type="ARBA" id="ARBA00005619"/>
    </source>
</evidence>
<protein>
    <recommendedName>
        <fullName evidence="3">Signal recognition particle receptor subunit beta</fullName>
    </recommendedName>
</protein>
<evidence type="ECO:0000313" key="12">
    <source>
        <dbReference type="Proteomes" id="UP001174934"/>
    </source>
</evidence>
<accession>A0AA39XC14</accession>
<keyword evidence="10" id="KW-0675">Receptor</keyword>
<gene>
    <name evidence="11" type="ORF">B0T17DRAFT_529581</name>
</gene>
<keyword evidence="4" id="KW-0812">Transmembrane</keyword>
<dbReference type="Proteomes" id="UP001174934">
    <property type="component" value="Unassembled WGS sequence"/>
</dbReference>
<comment type="caution">
    <text evidence="11">The sequence shown here is derived from an EMBL/GenBank/DDBJ whole genome shotgun (WGS) entry which is preliminary data.</text>
</comment>
<evidence type="ECO:0000313" key="11">
    <source>
        <dbReference type="EMBL" id="KAK0630896.1"/>
    </source>
</evidence>
<keyword evidence="12" id="KW-1185">Reference proteome</keyword>
<comment type="subcellular location">
    <subcellularLocation>
        <location evidence="1">Endoplasmic reticulum membrane</location>
        <topology evidence="1">Single-pass membrane protein</topology>
    </subcellularLocation>
</comment>
<organism evidence="11 12">
    <name type="scientific">Bombardia bombarda</name>
    <dbReference type="NCBI Taxonomy" id="252184"/>
    <lineage>
        <taxon>Eukaryota</taxon>
        <taxon>Fungi</taxon>
        <taxon>Dikarya</taxon>
        <taxon>Ascomycota</taxon>
        <taxon>Pezizomycotina</taxon>
        <taxon>Sordariomycetes</taxon>
        <taxon>Sordariomycetidae</taxon>
        <taxon>Sordariales</taxon>
        <taxon>Lasiosphaeriaceae</taxon>
        <taxon>Bombardia</taxon>
    </lineage>
</organism>
<comment type="similarity">
    <text evidence="2">Belongs to the SRP receptor beta subunit family.</text>
</comment>
<dbReference type="GO" id="GO:0005789">
    <property type="term" value="C:endoplasmic reticulum membrane"/>
    <property type="evidence" value="ECO:0007669"/>
    <property type="project" value="UniProtKB-SubCell"/>
</dbReference>
<evidence type="ECO:0000256" key="10">
    <source>
        <dbReference type="ARBA" id="ARBA00023170"/>
    </source>
</evidence>
<evidence type="ECO:0000256" key="5">
    <source>
        <dbReference type="ARBA" id="ARBA00022741"/>
    </source>
</evidence>
<keyword evidence="9" id="KW-0472">Membrane</keyword>
<dbReference type="InterPro" id="IPR027417">
    <property type="entry name" value="P-loop_NTPase"/>
</dbReference>
<evidence type="ECO:0000256" key="9">
    <source>
        <dbReference type="ARBA" id="ARBA00023136"/>
    </source>
</evidence>
<evidence type="ECO:0000256" key="6">
    <source>
        <dbReference type="ARBA" id="ARBA00022824"/>
    </source>
</evidence>
<evidence type="ECO:0000256" key="4">
    <source>
        <dbReference type="ARBA" id="ARBA00022692"/>
    </source>
</evidence>
<keyword evidence="7" id="KW-1133">Transmembrane helix</keyword>